<feature type="binding site" evidence="2">
    <location>
        <position position="45"/>
    </location>
    <ligand>
        <name>Mg(2+)</name>
        <dbReference type="ChEBI" id="CHEBI:18420"/>
        <label>1</label>
    </ligand>
</feature>
<reference evidence="6" key="1">
    <citation type="journal article" date="2020" name="Appl. Environ. Microbiol.">
        <title>Diazotrophic Anaeromyxobacter Isolates from Soils.</title>
        <authorList>
            <person name="Masuda Y."/>
            <person name="Yamanaka H."/>
            <person name="Xu Z.X."/>
            <person name="Shiratori Y."/>
            <person name="Aono T."/>
            <person name="Amachi S."/>
            <person name="Senoo K."/>
            <person name="Itoh H."/>
        </authorList>
    </citation>
    <scope>NUCLEOTIDE SEQUENCE [LARGE SCALE GENOMIC DNA]</scope>
    <source>
        <strain evidence="6">R267</strain>
    </source>
</reference>
<sequence>MTEFELIDRFTRPAPRAGEGVVLGIGDDAAVLRPPRGEDLVVTVDAVVEGVHFDARFAPADVGWKALAVNLSDLAAMGARPLWALCALTTRRGERPARLAGVGRGLAACARAHGVALVGGNVSRARELSLTVTVAGAVPRGAALTRAGGRPGDLLFVSGRLGEAALGLAPQAPAAARARQRRPAPRLALGLALRGLATACLDVSDGLLQDLGHLCAASGVGARVELARLPGPPARAAARAGQDPLALACGGGEDYELLFSAPPRRAGAVAAAAARAGVAVTHIGALVGGGGVRLLDARGRTHTARARGHDHLR</sequence>
<keyword evidence="2" id="KW-0479">Metal-binding</keyword>
<dbReference type="GO" id="GO:0005524">
    <property type="term" value="F:ATP binding"/>
    <property type="evidence" value="ECO:0007669"/>
    <property type="project" value="UniProtKB-UniRule"/>
</dbReference>
<evidence type="ECO:0000313" key="6">
    <source>
        <dbReference type="Proteomes" id="UP000503640"/>
    </source>
</evidence>
<dbReference type="PIRSF" id="PIRSF005303">
    <property type="entry name" value="Thiam_monoph_kin"/>
    <property type="match status" value="1"/>
</dbReference>
<dbReference type="InterPro" id="IPR016188">
    <property type="entry name" value="PurM-like_N"/>
</dbReference>
<organism evidence="5 6">
    <name type="scientific">Anaeromyxobacter diazotrophicus</name>
    <dbReference type="NCBI Taxonomy" id="2590199"/>
    <lineage>
        <taxon>Bacteria</taxon>
        <taxon>Pseudomonadati</taxon>
        <taxon>Myxococcota</taxon>
        <taxon>Myxococcia</taxon>
        <taxon>Myxococcales</taxon>
        <taxon>Cystobacterineae</taxon>
        <taxon>Anaeromyxobacteraceae</taxon>
        <taxon>Anaeromyxobacter</taxon>
    </lineage>
</organism>
<dbReference type="UniPathway" id="UPA00060">
    <property type="reaction ID" value="UER00142"/>
</dbReference>
<dbReference type="GO" id="GO:0009228">
    <property type="term" value="P:thiamine biosynthetic process"/>
    <property type="evidence" value="ECO:0007669"/>
    <property type="project" value="UniProtKB-KW"/>
</dbReference>
<dbReference type="RefSeq" id="WP_176065423.1">
    <property type="nucleotide sequence ID" value="NZ_BJTG01000005.1"/>
</dbReference>
<evidence type="ECO:0000259" key="3">
    <source>
        <dbReference type="Pfam" id="PF00586"/>
    </source>
</evidence>
<dbReference type="GO" id="GO:0000287">
    <property type="term" value="F:magnesium ion binding"/>
    <property type="evidence" value="ECO:0007669"/>
    <property type="project" value="UniProtKB-UniRule"/>
</dbReference>
<evidence type="ECO:0000259" key="4">
    <source>
        <dbReference type="Pfam" id="PF02769"/>
    </source>
</evidence>
<dbReference type="AlphaFoldDB" id="A0A7I9VNE3"/>
<feature type="binding site" evidence="2">
    <location>
        <position position="52"/>
    </location>
    <ligand>
        <name>substrate</name>
    </ligand>
</feature>
<keyword evidence="6" id="KW-1185">Reference proteome</keyword>
<comment type="catalytic activity">
    <reaction evidence="2">
        <text>thiamine phosphate + ATP = thiamine diphosphate + ADP</text>
        <dbReference type="Rhea" id="RHEA:15913"/>
        <dbReference type="ChEBI" id="CHEBI:30616"/>
        <dbReference type="ChEBI" id="CHEBI:37575"/>
        <dbReference type="ChEBI" id="CHEBI:58937"/>
        <dbReference type="ChEBI" id="CHEBI:456216"/>
        <dbReference type="EC" id="2.7.4.16"/>
    </reaction>
</comment>
<comment type="function">
    <text evidence="2">Catalyzes the ATP-dependent phosphorylation of thiamine-monophosphate (TMP) to form thiamine-pyrophosphate (TPP), the active form of vitamin B1.</text>
</comment>
<feature type="binding site" evidence="2">
    <location>
        <position position="73"/>
    </location>
    <ligand>
        <name>Mg(2+)</name>
        <dbReference type="ChEBI" id="CHEBI:18420"/>
        <label>3</label>
    </ligand>
</feature>
<dbReference type="NCBIfam" id="TIGR01379">
    <property type="entry name" value="thiL"/>
    <property type="match status" value="1"/>
</dbReference>
<comment type="caution">
    <text evidence="5">The sequence shown here is derived from an EMBL/GenBank/DDBJ whole genome shotgun (WGS) entry which is preliminary data.</text>
</comment>
<feature type="binding site" evidence="2">
    <location>
        <position position="43"/>
    </location>
    <ligand>
        <name>Mg(2+)</name>
        <dbReference type="ChEBI" id="CHEBI:18420"/>
        <label>4</label>
    </ligand>
</feature>
<dbReference type="SUPFAM" id="SSF55326">
    <property type="entry name" value="PurM N-terminal domain-like"/>
    <property type="match status" value="1"/>
</dbReference>
<feature type="binding site" evidence="2">
    <location>
        <begin position="120"/>
        <end position="121"/>
    </location>
    <ligand>
        <name>ATP</name>
        <dbReference type="ChEBI" id="CHEBI:30616"/>
    </ligand>
</feature>
<gene>
    <name evidence="2 5" type="primary">thiL</name>
    <name evidence="5" type="ORF">AMYX_23900</name>
</gene>
<dbReference type="InterPro" id="IPR010918">
    <property type="entry name" value="PurM-like_C_dom"/>
</dbReference>
<dbReference type="InterPro" id="IPR036921">
    <property type="entry name" value="PurM-like_N_sf"/>
</dbReference>
<comment type="similarity">
    <text evidence="2">Belongs to the thiamine-monophosphate kinase family.</text>
</comment>
<feature type="domain" description="PurM-like N-terminal" evidence="3">
    <location>
        <begin position="26"/>
        <end position="138"/>
    </location>
</feature>
<feature type="domain" description="PurM-like C-terminal" evidence="4">
    <location>
        <begin position="151"/>
        <end position="294"/>
    </location>
</feature>
<evidence type="ECO:0000256" key="2">
    <source>
        <dbReference type="HAMAP-Rule" id="MF_02128"/>
    </source>
</evidence>
<keyword evidence="2" id="KW-0547">Nucleotide-binding</keyword>
<feature type="binding site" evidence="2">
    <location>
        <position position="146"/>
    </location>
    <ligand>
        <name>ATP</name>
        <dbReference type="ChEBI" id="CHEBI:30616"/>
    </ligand>
</feature>
<dbReference type="CDD" id="cd02194">
    <property type="entry name" value="ThiL"/>
    <property type="match status" value="1"/>
</dbReference>
<dbReference type="GO" id="GO:0009030">
    <property type="term" value="F:thiamine-phosphate kinase activity"/>
    <property type="evidence" value="ECO:0007669"/>
    <property type="project" value="UniProtKB-UniRule"/>
</dbReference>
<feature type="binding site" evidence="2">
    <location>
        <position position="121"/>
    </location>
    <ligand>
        <name>Mg(2+)</name>
        <dbReference type="ChEBI" id="CHEBI:18420"/>
        <label>1</label>
    </ligand>
</feature>
<evidence type="ECO:0000313" key="5">
    <source>
        <dbReference type="EMBL" id="GEJ57649.1"/>
    </source>
</evidence>
<feature type="binding site" evidence="2">
    <location>
        <position position="202"/>
    </location>
    <ligand>
        <name>Mg(2+)</name>
        <dbReference type="ChEBI" id="CHEBI:18420"/>
        <label>3</label>
    </ligand>
</feature>
<dbReference type="InterPro" id="IPR036676">
    <property type="entry name" value="PurM-like_C_sf"/>
</dbReference>
<feature type="binding site" evidence="2">
    <location>
        <position position="28"/>
    </location>
    <ligand>
        <name>Mg(2+)</name>
        <dbReference type="ChEBI" id="CHEBI:18420"/>
        <label>4</label>
    </ligand>
</feature>
<dbReference type="Pfam" id="PF00586">
    <property type="entry name" value="AIRS"/>
    <property type="match status" value="1"/>
</dbReference>
<dbReference type="InterPro" id="IPR006283">
    <property type="entry name" value="ThiL-like"/>
</dbReference>
<feature type="binding site" evidence="2">
    <location>
        <position position="205"/>
    </location>
    <ligand>
        <name>Mg(2+)</name>
        <dbReference type="ChEBI" id="CHEBI:18420"/>
        <label>5</label>
    </ligand>
</feature>
<feature type="binding site" evidence="2">
    <location>
        <position position="28"/>
    </location>
    <ligand>
        <name>Mg(2+)</name>
        <dbReference type="ChEBI" id="CHEBI:18420"/>
        <label>3</label>
    </ligand>
</feature>
<feature type="binding site" evidence="2">
    <location>
        <position position="73"/>
    </location>
    <ligand>
        <name>Mg(2+)</name>
        <dbReference type="ChEBI" id="CHEBI:18420"/>
        <label>4</label>
    </ligand>
</feature>
<dbReference type="EMBL" id="BJTG01000005">
    <property type="protein sequence ID" value="GEJ57649.1"/>
    <property type="molecule type" value="Genomic_DNA"/>
</dbReference>
<dbReference type="Proteomes" id="UP000503640">
    <property type="component" value="Unassembled WGS sequence"/>
</dbReference>
<feature type="binding site" evidence="2">
    <location>
        <position position="45"/>
    </location>
    <ligand>
        <name>Mg(2+)</name>
        <dbReference type="ChEBI" id="CHEBI:18420"/>
        <label>2</label>
    </ligand>
</feature>
<proteinExistence type="inferred from homology"/>
<dbReference type="Gene3D" id="3.30.1330.10">
    <property type="entry name" value="PurM-like, N-terminal domain"/>
    <property type="match status" value="1"/>
</dbReference>
<dbReference type="HAMAP" id="MF_02128">
    <property type="entry name" value="TMP_kinase"/>
    <property type="match status" value="1"/>
</dbReference>
<keyword evidence="2 5" id="KW-0418">Kinase</keyword>
<comment type="miscellaneous">
    <text evidence="2">Reaction mechanism of ThiL seems to utilize a direct, inline transfer of the gamma-phosphate of ATP to TMP rather than a phosphorylated enzyme intermediate.</text>
</comment>
<keyword evidence="2" id="KW-0460">Magnesium</keyword>
<protein>
    <recommendedName>
        <fullName evidence="2">Thiamine-monophosphate kinase</fullName>
        <shortName evidence="2">TMP kinase</shortName>
        <shortName evidence="2">Thiamine-phosphate kinase</shortName>
        <ecNumber evidence="2">2.7.4.16</ecNumber>
    </recommendedName>
</protein>
<dbReference type="PANTHER" id="PTHR30270">
    <property type="entry name" value="THIAMINE-MONOPHOSPHATE KINASE"/>
    <property type="match status" value="1"/>
</dbReference>
<feature type="binding site" evidence="2">
    <location>
        <position position="204"/>
    </location>
    <ligand>
        <name>ATP</name>
        <dbReference type="ChEBI" id="CHEBI:30616"/>
    </ligand>
</feature>
<keyword evidence="2" id="KW-0808">Transferase</keyword>
<dbReference type="SUPFAM" id="SSF56042">
    <property type="entry name" value="PurM C-terminal domain-like"/>
    <property type="match status" value="1"/>
</dbReference>
<comment type="caution">
    <text evidence="2">Lacks conserved residue(s) required for the propagation of feature annotation.</text>
</comment>
<dbReference type="Pfam" id="PF02769">
    <property type="entry name" value="AIRS_C"/>
    <property type="match status" value="1"/>
</dbReference>
<keyword evidence="2" id="KW-0067">ATP-binding</keyword>
<keyword evidence="1 2" id="KW-0784">Thiamine biosynthesis</keyword>
<name>A0A7I9VNE3_9BACT</name>
<dbReference type="Gene3D" id="3.90.650.10">
    <property type="entry name" value="PurM-like C-terminal domain"/>
    <property type="match status" value="1"/>
</dbReference>
<comment type="pathway">
    <text evidence="2">Cofactor biosynthesis; thiamine diphosphate biosynthesis; thiamine diphosphate from thiamine phosphate: step 1/1.</text>
</comment>
<dbReference type="GO" id="GO:0009229">
    <property type="term" value="P:thiamine diphosphate biosynthetic process"/>
    <property type="evidence" value="ECO:0007669"/>
    <property type="project" value="UniProtKB-UniRule"/>
</dbReference>
<feature type="binding site" evidence="2">
    <location>
        <position position="73"/>
    </location>
    <ligand>
        <name>Mg(2+)</name>
        <dbReference type="ChEBI" id="CHEBI:18420"/>
        <label>2</label>
    </ligand>
</feature>
<dbReference type="PANTHER" id="PTHR30270:SF0">
    <property type="entry name" value="THIAMINE-MONOPHOSPHATE KINASE"/>
    <property type="match status" value="1"/>
</dbReference>
<evidence type="ECO:0000256" key="1">
    <source>
        <dbReference type="ARBA" id="ARBA00022977"/>
    </source>
</evidence>
<dbReference type="EC" id="2.7.4.16" evidence="2"/>
<feature type="binding site" evidence="2">
    <location>
        <position position="253"/>
    </location>
    <ligand>
        <name>substrate</name>
    </ligand>
</feature>
<accession>A0A7I9VNE3</accession>